<feature type="region of interest" description="Disordered" evidence="1">
    <location>
        <begin position="160"/>
        <end position="188"/>
    </location>
</feature>
<evidence type="ECO:0000313" key="4">
    <source>
        <dbReference type="Proteomes" id="UP001054837"/>
    </source>
</evidence>
<dbReference type="SUPFAM" id="SSF46785">
    <property type="entry name" value="Winged helix' DNA-binding domain"/>
    <property type="match status" value="1"/>
</dbReference>
<dbReference type="GO" id="GO:0000976">
    <property type="term" value="F:transcription cis-regulatory region binding"/>
    <property type="evidence" value="ECO:0007669"/>
    <property type="project" value="InterPro"/>
</dbReference>
<evidence type="ECO:0000313" key="3">
    <source>
        <dbReference type="EMBL" id="GIY26509.1"/>
    </source>
</evidence>
<dbReference type="InterPro" id="IPR036390">
    <property type="entry name" value="WH_DNA-bd_sf"/>
</dbReference>
<proteinExistence type="predicted"/>
<dbReference type="InterPro" id="IPR001346">
    <property type="entry name" value="Interferon_reg_fact_DNA-bd_dom"/>
</dbReference>
<gene>
    <name evidence="3" type="primary">AVEN_228489_1</name>
    <name evidence="3" type="ORF">CDAR_229121</name>
</gene>
<organism evidence="3 4">
    <name type="scientific">Caerostris darwini</name>
    <dbReference type="NCBI Taxonomy" id="1538125"/>
    <lineage>
        <taxon>Eukaryota</taxon>
        <taxon>Metazoa</taxon>
        <taxon>Ecdysozoa</taxon>
        <taxon>Arthropoda</taxon>
        <taxon>Chelicerata</taxon>
        <taxon>Arachnida</taxon>
        <taxon>Araneae</taxon>
        <taxon>Araneomorphae</taxon>
        <taxon>Entelegynae</taxon>
        <taxon>Araneoidea</taxon>
        <taxon>Araneidae</taxon>
        <taxon>Caerostris</taxon>
    </lineage>
</organism>
<dbReference type="Gene3D" id="1.10.10.10">
    <property type="entry name" value="Winged helix-like DNA-binding domain superfamily/Winged helix DNA-binding domain"/>
    <property type="match status" value="1"/>
</dbReference>
<feature type="domain" description="IRF tryptophan pentad repeat" evidence="2">
    <location>
        <begin position="5"/>
        <end position="106"/>
    </location>
</feature>
<dbReference type="Pfam" id="PF00605">
    <property type="entry name" value="IRF"/>
    <property type="match status" value="1"/>
</dbReference>
<dbReference type="AlphaFoldDB" id="A0AAV4RXW4"/>
<protein>
    <submittedName>
        <fullName evidence="3">IRF tryptophan pentad repeat domain-containing protein</fullName>
    </submittedName>
</protein>
<reference evidence="3 4" key="1">
    <citation type="submission" date="2021-06" db="EMBL/GenBank/DDBJ databases">
        <title>Caerostris darwini draft genome.</title>
        <authorList>
            <person name="Kono N."/>
            <person name="Arakawa K."/>
        </authorList>
    </citation>
    <scope>NUCLEOTIDE SEQUENCE [LARGE SCALE GENOMIC DNA]</scope>
</reference>
<evidence type="ECO:0000259" key="2">
    <source>
        <dbReference type="PROSITE" id="PS51507"/>
    </source>
</evidence>
<comment type="caution">
    <text evidence="3">The sequence shown here is derived from an EMBL/GenBank/DDBJ whole genome shotgun (WGS) entry which is preliminary data.</text>
</comment>
<sequence length="229" mass="26804">MRPTIKLIPDFILPHLERQTYGRHLIWEDEKEGSFKISRIHQSSELWSDDCIGVYKAWSLEKKLWKSDDDKRITKAKHRLITALRRSPVIEVMKKEPAYYRFRFIHSKKSANERKRALLELKSNTDFNMDSIQIATTNDDKPPKVKELYITVIDKTENNESVSNVPSHELQNESKDEELSTPSDLSDEIIPTVNNSEDNFWYTSKCCCDILLDSTLLPNENCIWHGIYS</sequence>
<accession>A0AAV4RXW4</accession>
<dbReference type="EMBL" id="BPLQ01006947">
    <property type="protein sequence ID" value="GIY26509.1"/>
    <property type="molecule type" value="Genomic_DNA"/>
</dbReference>
<name>A0AAV4RXW4_9ARAC</name>
<evidence type="ECO:0000256" key="1">
    <source>
        <dbReference type="SAM" id="MobiDB-lite"/>
    </source>
</evidence>
<keyword evidence="4" id="KW-1185">Reference proteome</keyword>
<dbReference type="PROSITE" id="PS51507">
    <property type="entry name" value="IRF_2"/>
    <property type="match status" value="1"/>
</dbReference>
<dbReference type="Proteomes" id="UP001054837">
    <property type="component" value="Unassembled WGS sequence"/>
</dbReference>
<dbReference type="InterPro" id="IPR036388">
    <property type="entry name" value="WH-like_DNA-bd_sf"/>
</dbReference>